<dbReference type="Pfam" id="PF13781">
    <property type="entry name" value="DoxX_3"/>
    <property type="match status" value="1"/>
</dbReference>
<dbReference type="SUPFAM" id="SSF55961">
    <property type="entry name" value="Bet v1-like"/>
    <property type="match status" value="1"/>
</dbReference>
<proteinExistence type="predicted"/>
<feature type="transmembrane region" description="Helical" evidence="1">
    <location>
        <begin position="217"/>
        <end position="236"/>
    </location>
</feature>
<dbReference type="Proteomes" id="UP000681870">
    <property type="component" value="Unassembled WGS sequence"/>
</dbReference>
<keyword evidence="1" id="KW-0812">Transmembrane</keyword>
<reference evidence="2 3" key="1">
    <citation type="submission" date="2021-05" db="EMBL/GenBank/DDBJ databases">
        <title>Ornithinibacillus massiliensis sp. nov.</title>
        <authorList>
            <person name="Iwaza R."/>
            <person name="Lagier J.-C."/>
            <person name="Raoult D."/>
        </authorList>
    </citation>
    <scope>NUCLEOTIDE SEQUENCE [LARGE SCALE GENOMIC DNA]</scope>
    <source>
        <strain evidence="2 3">Marseille-P3601</strain>
    </source>
</reference>
<comment type="caution">
    <text evidence="2">The sequence shown here is derived from an EMBL/GenBank/DDBJ whole genome shotgun (WGS) entry which is preliminary data.</text>
</comment>
<evidence type="ECO:0000313" key="2">
    <source>
        <dbReference type="EMBL" id="MBS3680251.1"/>
    </source>
</evidence>
<gene>
    <name evidence="2" type="ORF">KGF86_08485</name>
</gene>
<evidence type="ECO:0000313" key="3">
    <source>
        <dbReference type="Proteomes" id="UP000681870"/>
    </source>
</evidence>
<feature type="transmembrane region" description="Helical" evidence="1">
    <location>
        <begin position="167"/>
        <end position="186"/>
    </location>
</feature>
<organism evidence="2 3">
    <name type="scientific">Ornithinibacillus massiliensis</name>
    <dbReference type="NCBI Taxonomy" id="1944633"/>
    <lineage>
        <taxon>Bacteria</taxon>
        <taxon>Bacillati</taxon>
        <taxon>Bacillota</taxon>
        <taxon>Bacilli</taxon>
        <taxon>Bacillales</taxon>
        <taxon>Bacillaceae</taxon>
        <taxon>Ornithinibacillus</taxon>
    </lineage>
</organism>
<sequence length="302" mass="35074">MRSKPIYVETTIEAGMDKVWKATQDPGLHQQWDLRFSEITYMPKEEGKPQEFLYKTNIGFGISVQGWGKSVGSFHAEDGSRTSSLHFGTNQKISIIKEGRGYWKYIPNQQNQSLQFLTQYNYEPSFGKVGRFIDHFLFRPLMGWATALSFDVLKRWMEKEETPASQFIRFFSHVMLSIFFMFIWLYHGIVPKLVAMHPEEMMMVTNTLPLTMKQGELIVLTVGVIEVLIGIIWIFYPYKRRLFYIQAILFPVLMLAAIVSNVEYLVQPFNPLTFNLALFVLSIIGIVISKDVPTARNCKRKR</sequence>
<keyword evidence="1" id="KW-1133">Transmembrane helix</keyword>
<name>A0ABS5MD53_9BACI</name>
<keyword evidence="1" id="KW-0472">Membrane</keyword>
<evidence type="ECO:0000256" key="1">
    <source>
        <dbReference type="SAM" id="Phobius"/>
    </source>
</evidence>
<protein>
    <submittedName>
        <fullName evidence="2">DoxX-like family protein</fullName>
    </submittedName>
</protein>
<dbReference type="RefSeq" id="WP_211741573.1">
    <property type="nucleotide sequence ID" value="NZ_JAGXBY010000002.1"/>
</dbReference>
<feature type="transmembrane region" description="Helical" evidence="1">
    <location>
        <begin position="243"/>
        <end position="266"/>
    </location>
</feature>
<accession>A0ABS5MD53</accession>
<dbReference type="EMBL" id="JAGXBY010000002">
    <property type="protein sequence ID" value="MBS3680251.1"/>
    <property type="molecule type" value="Genomic_DNA"/>
</dbReference>
<keyword evidence="3" id="KW-1185">Reference proteome</keyword>
<feature type="transmembrane region" description="Helical" evidence="1">
    <location>
        <begin position="272"/>
        <end position="292"/>
    </location>
</feature>
<dbReference type="InterPro" id="IPR025695">
    <property type="entry name" value="DoxX-like"/>
</dbReference>